<evidence type="ECO:0000313" key="1">
    <source>
        <dbReference type="EMBL" id="KKN22656.1"/>
    </source>
</evidence>
<gene>
    <name evidence="1" type="ORF">LCGC14_0912860</name>
</gene>
<reference evidence="1" key="1">
    <citation type="journal article" date="2015" name="Nature">
        <title>Complex archaea that bridge the gap between prokaryotes and eukaryotes.</title>
        <authorList>
            <person name="Spang A."/>
            <person name="Saw J.H."/>
            <person name="Jorgensen S.L."/>
            <person name="Zaremba-Niedzwiedzka K."/>
            <person name="Martijn J."/>
            <person name="Lind A.E."/>
            <person name="van Eijk R."/>
            <person name="Schleper C."/>
            <person name="Guy L."/>
            <person name="Ettema T.J."/>
        </authorList>
    </citation>
    <scope>NUCLEOTIDE SEQUENCE</scope>
</reference>
<sequence>MEKKEKTVKVTLSFGIVNDRILTGLKGIKGSTKSAVINKIIEEWIEYNSEKFIQLWNIDLIGLRTVIQEEVFGLTMKRDLKKIEQMVIDRLPNMFKKSKSISVKKIADYLHVNPKTIEDVVFSFSERLVDEEFDFYYEDGKVIKDK</sequence>
<dbReference type="AlphaFoldDB" id="A0A0F9RBX5"/>
<accession>A0A0F9RBX5</accession>
<name>A0A0F9RBX5_9ZZZZ</name>
<dbReference type="EMBL" id="LAZR01003040">
    <property type="protein sequence ID" value="KKN22656.1"/>
    <property type="molecule type" value="Genomic_DNA"/>
</dbReference>
<organism evidence="1">
    <name type="scientific">marine sediment metagenome</name>
    <dbReference type="NCBI Taxonomy" id="412755"/>
    <lineage>
        <taxon>unclassified sequences</taxon>
        <taxon>metagenomes</taxon>
        <taxon>ecological metagenomes</taxon>
    </lineage>
</organism>
<proteinExistence type="predicted"/>
<protein>
    <submittedName>
        <fullName evidence="1">Uncharacterized protein</fullName>
    </submittedName>
</protein>
<comment type="caution">
    <text evidence="1">The sequence shown here is derived from an EMBL/GenBank/DDBJ whole genome shotgun (WGS) entry which is preliminary data.</text>
</comment>